<organism evidence="1 2">
    <name type="scientific">Mycoplasmopsis synoviae</name>
    <name type="common">Mycoplasma synoviae</name>
    <dbReference type="NCBI Taxonomy" id="2109"/>
    <lineage>
        <taxon>Bacteria</taxon>
        <taxon>Bacillati</taxon>
        <taxon>Mycoplasmatota</taxon>
        <taxon>Mycoplasmoidales</taxon>
        <taxon>Metamycoplasmataceae</taxon>
        <taxon>Mycoplasmopsis</taxon>
    </lineage>
</organism>
<name>A0A3B0PHH3_MYCSY</name>
<evidence type="ECO:0000313" key="1">
    <source>
        <dbReference type="EMBL" id="SYV92894.1"/>
    </source>
</evidence>
<dbReference type="EMBL" id="LS991953">
    <property type="protein sequence ID" value="SYV92894.1"/>
    <property type="molecule type" value="Genomic_DNA"/>
</dbReference>
<accession>A0A3B0PHH3</accession>
<dbReference type="AlphaFoldDB" id="A0A3B0PHH3"/>
<protein>
    <submittedName>
        <fullName evidence="1">Uncharacterized protein</fullName>
    </submittedName>
</protein>
<dbReference type="Proteomes" id="UP000259328">
    <property type="component" value="Chromosome"/>
</dbReference>
<reference evidence="2" key="1">
    <citation type="submission" date="2018-06" db="EMBL/GenBank/DDBJ databases">
        <authorList>
            <consortium name="Pathogen Informatics"/>
        </authorList>
    </citation>
    <scope>NUCLEOTIDE SEQUENCE [LARGE SCALE GENOMIC DNA]</scope>
    <source>
        <strain evidence="2">NCTC10124</strain>
    </source>
</reference>
<sequence length="58" mass="6865">MFNFLNFNEKIKYIIKISFRKVSFKNFQEDFIINIKIDLKTPIAKNAIENPANISKTI</sequence>
<evidence type="ECO:0000313" key="2">
    <source>
        <dbReference type="Proteomes" id="UP000259328"/>
    </source>
</evidence>
<gene>
    <name evidence="1" type="ORF">NCTC10124_00621</name>
</gene>
<proteinExistence type="predicted"/>